<dbReference type="SUPFAM" id="SSF54928">
    <property type="entry name" value="RNA-binding domain, RBD"/>
    <property type="match status" value="2"/>
</dbReference>
<protein>
    <submittedName>
        <fullName evidence="4">APOBEC1 complementation factor</fullName>
    </submittedName>
</protein>
<dbReference type="AlphaFoldDB" id="N1QZ81"/>
<accession>N1QZ81</accession>
<evidence type="ECO:0000256" key="2">
    <source>
        <dbReference type="PROSITE-ProRule" id="PRU00176"/>
    </source>
</evidence>
<evidence type="ECO:0000259" key="3">
    <source>
        <dbReference type="PROSITE" id="PS50102"/>
    </source>
</evidence>
<dbReference type="CDD" id="cd00590">
    <property type="entry name" value="RRM_SF"/>
    <property type="match status" value="3"/>
</dbReference>
<feature type="domain" description="RRM" evidence="3">
    <location>
        <begin position="56"/>
        <end position="109"/>
    </location>
</feature>
<proteinExistence type="predicted"/>
<reference evidence="4" key="1">
    <citation type="submission" date="2015-06" db="UniProtKB">
        <authorList>
            <consortium name="EnsemblPlants"/>
        </authorList>
    </citation>
    <scope>IDENTIFICATION</scope>
</reference>
<dbReference type="Gene3D" id="3.30.70.330">
    <property type="match status" value="3"/>
</dbReference>
<dbReference type="Pfam" id="PF00076">
    <property type="entry name" value="RRM_1"/>
    <property type="match status" value="3"/>
</dbReference>
<organism evidence="4">
    <name type="scientific">Aegilops tauschii</name>
    <name type="common">Tausch's goatgrass</name>
    <name type="synonym">Aegilops squarrosa</name>
    <dbReference type="NCBI Taxonomy" id="37682"/>
    <lineage>
        <taxon>Eukaryota</taxon>
        <taxon>Viridiplantae</taxon>
        <taxon>Streptophyta</taxon>
        <taxon>Embryophyta</taxon>
        <taxon>Tracheophyta</taxon>
        <taxon>Spermatophyta</taxon>
        <taxon>Magnoliopsida</taxon>
        <taxon>Liliopsida</taxon>
        <taxon>Poales</taxon>
        <taxon>Poaceae</taxon>
        <taxon>BOP clade</taxon>
        <taxon>Pooideae</taxon>
        <taxon>Triticodae</taxon>
        <taxon>Triticeae</taxon>
        <taxon>Triticinae</taxon>
        <taxon>Aegilops</taxon>
    </lineage>
</organism>
<dbReference type="InterPro" id="IPR012677">
    <property type="entry name" value="Nucleotide-bd_a/b_plait_sf"/>
</dbReference>
<dbReference type="GO" id="GO:0003723">
    <property type="term" value="F:RNA binding"/>
    <property type="evidence" value="ECO:0007669"/>
    <property type="project" value="UniProtKB-UniRule"/>
</dbReference>
<keyword evidence="1 2" id="KW-0694">RNA-binding</keyword>
<sequence length="422" mass="48506">MPSKRRRIAKRWFWRILLVNGRIQPRSKKKRIMLGWRRMSRWLSEMAKNRHLKKELEIFVRGLDREAVEEDIRKVFGQVGDVVEIRLYKDCSTNKNKGFAFVKFASKEQINGKQCCIGASEDNDTLFLGNICNTWTEEAIKRRLNEYGIQGVESLTLVPDTQNEGKNRGFAFLEFCCHADAMIAFERLQEPDVVFGHPERTAKVAFAEPLKETDAELMYKAKSVFIDGLPPYWDEDHVKDRFKAYGLLGVVLACDMSSVKRNGFGFLYFSTHEEALACIEAINNTELGDDGKPKEKVRVRLSNPLRKSKAVKGGMSGGFRIGHSGPGFNRPRRHSFGGHFGENPYFSAEGWPRVKRPHSQMEPDPGYFEPGPRCVCPRFDYYEPPFYRGNRFDHYDEPSFSIETLLGWGVLLHVITMALPQM</sequence>
<evidence type="ECO:0000313" key="4">
    <source>
        <dbReference type="EnsemblPlants" id="EMT14478"/>
    </source>
</evidence>
<dbReference type="PROSITE" id="PS50102">
    <property type="entry name" value="RRM"/>
    <property type="match status" value="3"/>
</dbReference>
<dbReference type="EnsemblPlants" id="EMT14478">
    <property type="protein sequence ID" value="EMT14478"/>
    <property type="gene ID" value="F775_11654"/>
</dbReference>
<evidence type="ECO:0000256" key="1">
    <source>
        <dbReference type="ARBA" id="ARBA00022884"/>
    </source>
</evidence>
<dbReference type="InterPro" id="IPR000504">
    <property type="entry name" value="RRM_dom"/>
</dbReference>
<dbReference type="SMART" id="SM00360">
    <property type="entry name" value="RRM"/>
    <property type="match status" value="3"/>
</dbReference>
<feature type="domain" description="RRM" evidence="3">
    <location>
        <begin position="222"/>
        <end position="304"/>
    </location>
</feature>
<dbReference type="ExpressionAtlas" id="N1QZ81">
    <property type="expression patterns" value="baseline"/>
</dbReference>
<name>N1QZ81_AEGTA</name>
<dbReference type="FunFam" id="3.30.70.330:FF:000187">
    <property type="entry name" value="Heterogeneous nuclear ribonucleoprotein Q"/>
    <property type="match status" value="1"/>
</dbReference>
<feature type="domain" description="RRM" evidence="3">
    <location>
        <begin position="124"/>
        <end position="209"/>
    </location>
</feature>
<dbReference type="PANTHER" id="PTHR21245">
    <property type="entry name" value="HETEROGENEOUS NUCLEAR RIBONUCLEOPROTEIN"/>
    <property type="match status" value="1"/>
</dbReference>
<dbReference type="InterPro" id="IPR035979">
    <property type="entry name" value="RBD_domain_sf"/>
</dbReference>